<dbReference type="PROSITE" id="PS00061">
    <property type="entry name" value="ADH_SHORT"/>
    <property type="match status" value="1"/>
</dbReference>
<feature type="region of interest" description="Disordered" evidence="1">
    <location>
        <begin position="616"/>
        <end position="652"/>
    </location>
</feature>
<protein>
    <submittedName>
        <fullName evidence="2">Uncharacterized protein</fullName>
    </submittedName>
</protein>
<keyword evidence="3" id="KW-1185">Reference proteome</keyword>
<feature type="region of interest" description="Disordered" evidence="1">
    <location>
        <begin position="696"/>
        <end position="726"/>
    </location>
</feature>
<feature type="compositionally biased region" description="Basic and acidic residues" evidence="1">
    <location>
        <begin position="370"/>
        <end position="380"/>
    </location>
</feature>
<feature type="compositionally biased region" description="Basic and acidic residues" evidence="1">
    <location>
        <begin position="309"/>
        <end position="326"/>
    </location>
</feature>
<dbReference type="InterPro" id="IPR020904">
    <property type="entry name" value="Sc_DH/Rdtase_CS"/>
</dbReference>
<feature type="compositionally biased region" description="Polar residues" evidence="1">
    <location>
        <begin position="249"/>
        <end position="261"/>
    </location>
</feature>
<reference evidence="2 3" key="1">
    <citation type="submission" date="2020-09" db="EMBL/GenBank/DDBJ databases">
        <title>Draft Genome Sequence of Aminobacter carboxidus type strain DSM 1086, a soil Gram-negative carboxydobacterium.</title>
        <authorList>
            <person name="Turrini P."/>
            <person name="Tescari M."/>
            <person name="Artuso I."/>
            <person name="Lugli G.A."/>
            <person name="Frangipani E."/>
            <person name="Ventura M."/>
            <person name="Visca P."/>
        </authorList>
    </citation>
    <scope>NUCLEOTIDE SEQUENCE [LARGE SCALE GENOMIC DNA]</scope>
    <source>
        <strain evidence="2 3">DSM 1086</strain>
    </source>
</reference>
<dbReference type="EMBL" id="JACZEP010000021">
    <property type="protein sequence ID" value="MBE1208475.1"/>
    <property type="molecule type" value="Genomic_DNA"/>
</dbReference>
<organism evidence="2 3">
    <name type="scientific">Aminobacter carboxidus</name>
    <dbReference type="NCBI Taxonomy" id="376165"/>
    <lineage>
        <taxon>Bacteria</taxon>
        <taxon>Pseudomonadati</taxon>
        <taxon>Pseudomonadota</taxon>
        <taxon>Alphaproteobacteria</taxon>
        <taxon>Hyphomicrobiales</taxon>
        <taxon>Phyllobacteriaceae</taxon>
        <taxon>Aminobacter</taxon>
    </lineage>
</organism>
<evidence type="ECO:0000313" key="2">
    <source>
        <dbReference type="EMBL" id="MBE1208475.1"/>
    </source>
</evidence>
<feature type="compositionally biased region" description="Basic and acidic residues" evidence="1">
    <location>
        <begin position="233"/>
        <end position="243"/>
    </location>
</feature>
<proteinExistence type="predicted"/>
<sequence length="726" mass="76510">MSSSSGTDPLDYRVEYYTRSDLFSDALLGASGLTFDYAASKEGVKAFATAMSRSGAFVLTPVALALELPGYIEAYNSISPREAIAIEAAGTVGRVVGGTAGYVAGGAAFGIPSVALGAAGQWALGQILENGMRALIEWSHIDGPYPDYPWTPAGNSPYGLPDRFDPNPYQKMDPALGVAVRSGYTGLNTGYDTPSELNARNRGAKAPSFREAELASMDALKDLQNGMTGGKLPGKDKDDRDLARAPSVSGISPNGRISESTQAERTRRENGMTGGRLPGKDKDDYDISGPSRTSKDSRATDRSGSLGGRGDRDTSRDRTPSDRSPSDQHGGGGGRERATQGGNGGRSPNSSGSPDDRQDRNNSKSTTSKSTRDPTKDHRGGGRMTAPVLLDLTGNGISVDTISTSSQFVDIAGDGYQHRTAWAGKGTGVLVIDADGDGKISRSSEFVFTEWDPTATGDLAAIKSVFDTNGNGKLDAGDARWNDFKVMVDGQLVTLASLGIISIDLTPTGSGQRFDDGSAVTGTTTYTKSDGSTGTVGDAVLVSDANGYVIKRTTTNNADASTTVAIDGYDKEGQIAFRNSILTSADGLTKTTKFDDDGNGTWDRSQVETLRQAAPFQADPPPQAPTPPYTPPVGPNDIAGTAGTDYLSGQRRHPGWRFSQCRRWRGSARHCWPVGVPGPHHAGPVVNPCRRPGCGTHARHVSHRRDQDWKPSSTAVSARSLDGGQR</sequence>
<gene>
    <name evidence="2" type="ORF">IHE39_29725</name>
</gene>
<evidence type="ECO:0000313" key="3">
    <source>
        <dbReference type="Proteomes" id="UP000598227"/>
    </source>
</evidence>
<comment type="caution">
    <text evidence="2">The sequence shown here is derived from an EMBL/GenBank/DDBJ whole genome shotgun (WGS) entry which is preliminary data.</text>
</comment>
<feature type="compositionally biased region" description="Pro residues" evidence="1">
    <location>
        <begin position="618"/>
        <end position="634"/>
    </location>
</feature>
<accession>A0ABR9GXQ9</accession>
<feature type="region of interest" description="Disordered" evidence="1">
    <location>
        <begin position="223"/>
        <end position="388"/>
    </location>
</feature>
<name>A0ABR9GXQ9_9HYPH</name>
<dbReference type="RefSeq" id="WP_192569065.1">
    <property type="nucleotide sequence ID" value="NZ_JACZEP010000021.1"/>
</dbReference>
<dbReference type="Proteomes" id="UP000598227">
    <property type="component" value="Unassembled WGS sequence"/>
</dbReference>
<evidence type="ECO:0000256" key="1">
    <source>
        <dbReference type="SAM" id="MobiDB-lite"/>
    </source>
</evidence>